<dbReference type="RefSeq" id="XP_031388212.1">
    <property type="nucleotide sequence ID" value="XM_031532352.1"/>
</dbReference>
<dbReference type="Pfam" id="PF02362">
    <property type="entry name" value="B3"/>
    <property type="match status" value="1"/>
</dbReference>
<evidence type="ECO:0000256" key="3">
    <source>
        <dbReference type="ARBA" id="ARBA00023125"/>
    </source>
</evidence>
<feature type="domain" description="TF-B3" evidence="8">
    <location>
        <begin position="100"/>
        <end position="191"/>
    </location>
</feature>
<evidence type="ECO:0000313" key="9">
    <source>
        <dbReference type="Proteomes" id="UP000515151"/>
    </source>
</evidence>
<dbReference type="CDD" id="cd10017">
    <property type="entry name" value="B3_DNA"/>
    <property type="match status" value="1"/>
</dbReference>
<dbReference type="AlphaFoldDB" id="A0A6P8CU18"/>
<keyword evidence="6" id="KW-0175">Coiled coil</keyword>
<dbReference type="SMART" id="SM01019">
    <property type="entry name" value="B3"/>
    <property type="match status" value="1"/>
</dbReference>
<evidence type="ECO:0000256" key="2">
    <source>
        <dbReference type="ARBA" id="ARBA00023015"/>
    </source>
</evidence>
<feature type="compositionally biased region" description="Polar residues" evidence="7">
    <location>
        <begin position="250"/>
        <end position="262"/>
    </location>
</feature>
<dbReference type="InterPro" id="IPR003340">
    <property type="entry name" value="B3_DNA-bd"/>
</dbReference>
<reference evidence="9" key="1">
    <citation type="journal article" date="2020" name="Plant Biotechnol. J.">
        <title>The pomegranate (Punica granatum L.) draft genome dissects genetic divergence between soft- and hard-seeded cultivars.</title>
        <authorList>
            <person name="Luo X."/>
            <person name="Li H."/>
            <person name="Wu Z."/>
            <person name="Yao W."/>
            <person name="Zhao P."/>
            <person name="Cao D."/>
            <person name="Yu H."/>
            <person name="Li K."/>
            <person name="Poudel K."/>
            <person name="Zhao D."/>
            <person name="Zhang F."/>
            <person name="Xia X."/>
            <person name="Chen L."/>
            <person name="Wang Q."/>
            <person name="Jing D."/>
            <person name="Cao S."/>
        </authorList>
    </citation>
    <scope>NUCLEOTIDE SEQUENCE [LARGE SCALE GENOMIC DNA]</scope>
    <source>
        <strain evidence="9">cv. Tunisia</strain>
    </source>
</reference>
<evidence type="ECO:0000256" key="5">
    <source>
        <dbReference type="ARBA" id="ARBA00023242"/>
    </source>
</evidence>
<feature type="region of interest" description="Disordered" evidence="7">
    <location>
        <begin position="1"/>
        <end position="74"/>
    </location>
</feature>
<dbReference type="GO" id="GO:0003677">
    <property type="term" value="F:DNA binding"/>
    <property type="evidence" value="ECO:0007669"/>
    <property type="project" value="UniProtKB-KW"/>
</dbReference>
<evidence type="ECO:0000256" key="4">
    <source>
        <dbReference type="ARBA" id="ARBA00023163"/>
    </source>
</evidence>
<evidence type="ECO:0000256" key="6">
    <source>
        <dbReference type="SAM" id="Coils"/>
    </source>
</evidence>
<dbReference type="SUPFAM" id="SSF101936">
    <property type="entry name" value="DNA-binding pseudobarrel domain"/>
    <property type="match status" value="1"/>
</dbReference>
<feature type="compositionally biased region" description="Basic and acidic residues" evidence="7">
    <location>
        <begin position="218"/>
        <end position="233"/>
    </location>
</feature>
<feature type="region of interest" description="Disordered" evidence="7">
    <location>
        <begin position="218"/>
        <end position="262"/>
    </location>
</feature>
<organism evidence="9 10">
    <name type="scientific">Punica granatum</name>
    <name type="common">Pomegranate</name>
    <dbReference type="NCBI Taxonomy" id="22663"/>
    <lineage>
        <taxon>Eukaryota</taxon>
        <taxon>Viridiplantae</taxon>
        <taxon>Streptophyta</taxon>
        <taxon>Embryophyta</taxon>
        <taxon>Tracheophyta</taxon>
        <taxon>Spermatophyta</taxon>
        <taxon>Magnoliopsida</taxon>
        <taxon>eudicotyledons</taxon>
        <taxon>Gunneridae</taxon>
        <taxon>Pentapetalae</taxon>
        <taxon>rosids</taxon>
        <taxon>malvids</taxon>
        <taxon>Myrtales</taxon>
        <taxon>Lythraceae</taxon>
        <taxon>Punica</taxon>
    </lineage>
</organism>
<dbReference type="InterPro" id="IPR044837">
    <property type="entry name" value="REM16-like"/>
</dbReference>
<feature type="coiled-coil region" evidence="6">
    <location>
        <begin position="392"/>
        <end position="447"/>
    </location>
</feature>
<evidence type="ECO:0000256" key="1">
    <source>
        <dbReference type="ARBA" id="ARBA00004123"/>
    </source>
</evidence>
<dbReference type="Gene3D" id="2.40.330.10">
    <property type="entry name" value="DNA-binding pseudobarrel domain"/>
    <property type="match status" value="1"/>
</dbReference>
<keyword evidence="5" id="KW-0539">Nucleus</keyword>
<comment type="subcellular location">
    <subcellularLocation>
        <location evidence="1">Nucleus</location>
    </subcellularLocation>
</comment>
<dbReference type="GO" id="GO:0005634">
    <property type="term" value="C:nucleus"/>
    <property type="evidence" value="ECO:0007669"/>
    <property type="project" value="UniProtKB-SubCell"/>
</dbReference>
<dbReference type="InterPro" id="IPR015300">
    <property type="entry name" value="DNA-bd_pseudobarrel_sf"/>
</dbReference>
<proteinExistence type="predicted"/>
<feature type="compositionally biased region" description="Basic and acidic residues" evidence="7">
    <location>
        <begin position="27"/>
        <end position="37"/>
    </location>
</feature>
<keyword evidence="4" id="KW-0804">Transcription</keyword>
<feature type="compositionally biased region" description="Polar residues" evidence="7">
    <location>
        <begin position="57"/>
        <end position="72"/>
    </location>
</feature>
<gene>
    <name evidence="10" type="primary">LOC116201211</name>
</gene>
<dbReference type="PROSITE" id="PS50863">
    <property type="entry name" value="B3"/>
    <property type="match status" value="1"/>
</dbReference>
<sequence length="456" mass="51862">MAEEDSATAPPSQLLEPWPKSTGKVKKPMEKKSDESKTKRKRKHSFTKTMHAESNEHGNSTSVMRTKSTVDGTSPHLEANSAIGRALEVQSNLEPAFPSFVKTLLRSHCQDRYRMGLPGYFSREYLPHEDVTLVIENEDGVCYETRYFSRDAMLGAGWRQFCHAHQLKEGDVLVFQLVEPTKLKAYIVKIDNLNEVDGALGLLGLDASAKRLYPDDDRVEEKGREPAESEHLETPCSSYHRRKKKKKLPEQTSEQSRNQSEEIVSEVLEGSKSGVCDTQFEGIRSLEDFKILVNGKVMDSEFPEDIRRKYYELCLSQGSFLHANIVEGINDQLVASSISETVSVADAIRSCNRGTARVTAWDRTLKALEMLGMNVGFLRDRVKRLMGLNFDSDNTEQRYKVAERERARASEEIRKMEARLKEMKEEKEKLSAEVESLRVKAESLRVKYLEEATAPW</sequence>
<evidence type="ECO:0000256" key="7">
    <source>
        <dbReference type="SAM" id="MobiDB-lite"/>
    </source>
</evidence>
<dbReference type="PANTHER" id="PTHR31391:SF135">
    <property type="entry name" value="B3 DOMAIN-CONTAINING PROTEIN OS01G0234100-LIKE ISOFORM X1"/>
    <property type="match status" value="1"/>
</dbReference>
<accession>A0A6P8CU18</accession>
<evidence type="ECO:0000313" key="10">
    <source>
        <dbReference type="RefSeq" id="XP_031388212.1"/>
    </source>
</evidence>
<reference evidence="10" key="2">
    <citation type="submission" date="2025-08" db="UniProtKB">
        <authorList>
            <consortium name="RefSeq"/>
        </authorList>
    </citation>
    <scope>IDENTIFICATION</scope>
    <source>
        <tissue evidence="10">Leaf</tissue>
    </source>
</reference>
<name>A0A6P8CU18_PUNGR</name>
<keyword evidence="2" id="KW-0805">Transcription regulation</keyword>
<dbReference type="GeneID" id="116201211"/>
<evidence type="ECO:0000259" key="8">
    <source>
        <dbReference type="PROSITE" id="PS50863"/>
    </source>
</evidence>
<dbReference type="OrthoDB" id="1909330at2759"/>
<dbReference type="PANTHER" id="PTHR31391">
    <property type="entry name" value="B3 DOMAIN-CONTAINING PROTEIN OS11G0197600-RELATED"/>
    <property type="match status" value="1"/>
</dbReference>
<protein>
    <submittedName>
        <fullName evidence="10">B3 domain-containing protein Os01g0234100-like isoform X1</fullName>
    </submittedName>
</protein>
<dbReference type="Proteomes" id="UP000515151">
    <property type="component" value="Chromosome 3"/>
</dbReference>
<keyword evidence="9" id="KW-1185">Reference proteome</keyword>
<keyword evidence="3" id="KW-0238">DNA-binding</keyword>